<organism evidence="9 10">
    <name type="scientific">Reinekea forsetii</name>
    <dbReference type="NCBI Taxonomy" id="1336806"/>
    <lineage>
        <taxon>Bacteria</taxon>
        <taxon>Pseudomonadati</taxon>
        <taxon>Pseudomonadota</taxon>
        <taxon>Gammaproteobacteria</taxon>
        <taxon>Oceanospirillales</taxon>
        <taxon>Saccharospirillaceae</taxon>
        <taxon>Reinekea</taxon>
    </lineage>
</organism>
<dbReference type="AlphaFoldDB" id="A0A2K8KPQ6"/>
<dbReference type="Gene3D" id="3.30.1130.10">
    <property type="match status" value="1"/>
</dbReference>
<keyword evidence="5" id="KW-0289">Folate biosynthesis</keyword>
<name>A0A2K8KPQ6_9GAMM</name>
<keyword evidence="6 9" id="KW-0456">Lyase</keyword>
<dbReference type="Pfam" id="PF02152">
    <property type="entry name" value="FolB"/>
    <property type="match status" value="1"/>
</dbReference>
<evidence type="ECO:0000259" key="8">
    <source>
        <dbReference type="SMART" id="SM00905"/>
    </source>
</evidence>
<dbReference type="GO" id="GO:0004150">
    <property type="term" value="F:dihydroneopterin aldolase activity"/>
    <property type="evidence" value="ECO:0007669"/>
    <property type="project" value="UniProtKB-EC"/>
</dbReference>
<evidence type="ECO:0000256" key="7">
    <source>
        <dbReference type="ARBA" id="ARBA00032903"/>
    </source>
</evidence>
<evidence type="ECO:0000256" key="6">
    <source>
        <dbReference type="ARBA" id="ARBA00023239"/>
    </source>
</evidence>
<comment type="similarity">
    <text evidence="3">Belongs to the DHNA family.</text>
</comment>
<dbReference type="SUPFAM" id="SSF55620">
    <property type="entry name" value="Tetrahydrobiopterin biosynthesis enzymes-like"/>
    <property type="match status" value="1"/>
</dbReference>
<sequence>MSDSVYVTGLRLETLIGVYAFERVERQLLFIDLELDFDCHRAGQSDDLRHALDYDRLFKTLRSWALAQDFQLLEAFGEALCVLVHEQFAIARIQLQINKPAAVTECSAVGIKMERRF</sequence>
<dbReference type="PANTHER" id="PTHR42844">
    <property type="entry name" value="DIHYDRONEOPTERIN ALDOLASE 1-RELATED"/>
    <property type="match status" value="1"/>
</dbReference>
<evidence type="ECO:0000313" key="9">
    <source>
        <dbReference type="EMBL" id="ATX76029.1"/>
    </source>
</evidence>
<dbReference type="GO" id="GO:0005737">
    <property type="term" value="C:cytoplasm"/>
    <property type="evidence" value="ECO:0007669"/>
    <property type="project" value="TreeGrafter"/>
</dbReference>
<gene>
    <name evidence="9" type="ORF">REIFOR_00861</name>
</gene>
<dbReference type="InterPro" id="IPR043133">
    <property type="entry name" value="GTP-CH-I_C/QueF"/>
</dbReference>
<evidence type="ECO:0000256" key="5">
    <source>
        <dbReference type="ARBA" id="ARBA00022909"/>
    </source>
</evidence>
<dbReference type="RefSeq" id="WP_100256402.1">
    <property type="nucleotide sequence ID" value="NZ_CP011797.1"/>
</dbReference>
<dbReference type="OrthoDB" id="9810587at2"/>
<evidence type="ECO:0000256" key="3">
    <source>
        <dbReference type="ARBA" id="ARBA00005708"/>
    </source>
</evidence>
<dbReference type="KEGG" id="rfo:REIFOR_00861"/>
<evidence type="ECO:0000256" key="4">
    <source>
        <dbReference type="ARBA" id="ARBA00013043"/>
    </source>
</evidence>
<accession>A0A2K8KPQ6</accession>
<dbReference type="InterPro" id="IPR006156">
    <property type="entry name" value="Dihydroneopterin_aldolase"/>
</dbReference>
<feature type="domain" description="Dihydroneopterin aldolase/epimerase" evidence="8">
    <location>
        <begin position="5"/>
        <end position="115"/>
    </location>
</feature>
<comment type="catalytic activity">
    <reaction evidence="1">
        <text>7,8-dihydroneopterin = 6-hydroxymethyl-7,8-dihydropterin + glycolaldehyde</text>
        <dbReference type="Rhea" id="RHEA:10540"/>
        <dbReference type="ChEBI" id="CHEBI:17001"/>
        <dbReference type="ChEBI" id="CHEBI:17071"/>
        <dbReference type="ChEBI" id="CHEBI:44841"/>
        <dbReference type="EC" id="4.1.2.25"/>
    </reaction>
</comment>
<dbReference type="InterPro" id="IPR006157">
    <property type="entry name" value="FolB_dom"/>
</dbReference>
<protein>
    <recommendedName>
        <fullName evidence="4">dihydroneopterin aldolase</fullName>
        <ecNumber evidence="4">4.1.2.25</ecNumber>
    </recommendedName>
    <alternativeName>
        <fullName evidence="7">7,8-dihydroneopterin aldolase</fullName>
    </alternativeName>
</protein>
<dbReference type="PANTHER" id="PTHR42844:SF1">
    <property type="entry name" value="DIHYDRONEOPTERIN ALDOLASE 1-RELATED"/>
    <property type="match status" value="1"/>
</dbReference>
<keyword evidence="10" id="KW-1185">Reference proteome</keyword>
<reference evidence="9 10" key="1">
    <citation type="journal article" date="2017" name="Environ. Microbiol.">
        <title>Genomic and physiological analyses of 'Reinekea forsetii' reveal a versatile opportunistic lifestyle during spring algae blooms.</title>
        <authorList>
            <person name="Avci B."/>
            <person name="Hahnke R.L."/>
            <person name="Chafee M."/>
            <person name="Fischer T."/>
            <person name="Gruber-Vodicka H."/>
            <person name="Tegetmeyer H.E."/>
            <person name="Harder J."/>
            <person name="Fuchs B.M."/>
            <person name="Amann R.I."/>
            <person name="Teeling H."/>
        </authorList>
    </citation>
    <scope>NUCLEOTIDE SEQUENCE [LARGE SCALE GENOMIC DNA]</scope>
    <source>
        <strain evidence="9 10">Hel1_31_D35</strain>
    </source>
</reference>
<evidence type="ECO:0000256" key="2">
    <source>
        <dbReference type="ARBA" id="ARBA00005013"/>
    </source>
</evidence>
<dbReference type="EC" id="4.1.2.25" evidence="4"/>
<comment type="pathway">
    <text evidence="2">Cofactor biosynthesis; tetrahydrofolate biosynthesis; 2-amino-4-hydroxy-6-hydroxymethyl-7,8-dihydropteridine diphosphate from 7,8-dihydroneopterin triphosphate: step 3/4.</text>
</comment>
<dbReference type="NCBIfam" id="TIGR00526">
    <property type="entry name" value="folB_dom"/>
    <property type="match status" value="1"/>
</dbReference>
<evidence type="ECO:0000256" key="1">
    <source>
        <dbReference type="ARBA" id="ARBA00001353"/>
    </source>
</evidence>
<dbReference type="Proteomes" id="UP000229757">
    <property type="component" value="Chromosome"/>
</dbReference>
<evidence type="ECO:0000313" key="10">
    <source>
        <dbReference type="Proteomes" id="UP000229757"/>
    </source>
</evidence>
<dbReference type="SMART" id="SM00905">
    <property type="entry name" value="FolB"/>
    <property type="match status" value="1"/>
</dbReference>
<dbReference type="GO" id="GO:0046656">
    <property type="term" value="P:folic acid biosynthetic process"/>
    <property type="evidence" value="ECO:0007669"/>
    <property type="project" value="UniProtKB-KW"/>
</dbReference>
<dbReference type="EMBL" id="CP011797">
    <property type="protein sequence ID" value="ATX76029.1"/>
    <property type="molecule type" value="Genomic_DNA"/>
</dbReference>
<proteinExistence type="inferred from homology"/>